<sequence length="145" mass="15048">MRSSLLIQGEWSGRLWGTGGVGASWQRCGQAPDPGAVRVRAGESARQRSRECRQGAQAACRWVRRLVPGSAAIEGRGSPRELSVEGGLRSEARSRHGPAMLRAAAAVSASSVLRVPPPPAPRAAGESQSALSPLSSTGSDPLAKT</sequence>
<gene>
    <name evidence="2" type="ORF">NDU88_002559</name>
</gene>
<reference evidence="2" key="1">
    <citation type="journal article" date="2022" name="bioRxiv">
        <title>Sequencing and chromosome-scale assembly of the giantPleurodeles waltlgenome.</title>
        <authorList>
            <person name="Brown T."/>
            <person name="Elewa A."/>
            <person name="Iarovenko S."/>
            <person name="Subramanian E."/>
            <person name="Araus A.J."/>
            <person name="Petzold A."/>
            <person name="Susuki M."/>
            <person name="Suzuki K.-i.T."/>
            <person name="Hayashi T."/>
            <person name="Toyoda A."/>
            <person name="Oliveira C."/>
            <person name="Osipova E."/>
            <person name="Leigh N.D."/>
            <person name="Simon A."/>
            <person name="Yun M.H."/>
        </authorList>
    </citation>
    <scope>NUCLEOTIDE SEQUENCE</scope>
    <source>
        <strain evidence="2">20211129_DDA</strain>
        <tissue evidence="2">Liver</tissue>
    </source>
</reference>
<feature type="region of interest" description="Disordered" evidence="1">
    <location>
        <begin position="113"/>
        <end position="145"/>
    </location>
</feature>
<protein>
    <submittedName>
        <fullName evidence="2">Uncharacterized protein</fullName>
    </submittedName>
</protein>
<dbReference type="Proteomes" id="UP001066276">
    <property type="component" value="Chromosome 10"/>
</dbReference>
<comment type="caution">
    <text evidence="2">The sequence shown here is derived from an EMBL/GenBank/DDBJ whole genome shotgun (WGS) entry which is preliminary data.</text>
</comment>
<dbReference type="EMBL" id="JANPWB010000014">
    <property type="protein sequence ID" value="KAJ1097440.1"/>
    <property type="molecule type" value="Genomic_DNA"/>
</dbReference>
<evidence type="ECO:0000313" key="2">
    <source>
        <dbReference type="EMBL" id="KAJ1097440.1"/>
    </source>
</evidence>
<evidence type="ECO:0000256" key="1">
    <source>
        <dbReference type="SAM" id="MobiDB-lite"/>
    </source>
</evidence>
<keyword evidence="3" id="KW-1185">Reference proteome</keyword>
<proteinExistence type="predicted"/>
<organism evidence="2 3">
    <name type="scientific">Pleurodeles waltl</name>
    <name type="common">Iberian ribbed newt</name>
    <dbReference type="NCBI Taxonomy" id="8319"/>
    <lineage>
        <taxon>Eukaryota</taxon>
        <taxon>Metazoa</taxon>
        <taxon>Chordata</taxon>
        <taxon>Craniata</taxon>
        <taxon>Vertebrata</taxon>
        <taxon>Euteleostomi</taxon>
        <taxon>Amphibia</taxon>
        <taxon>Batrachia</taxon>
        <taxon>Caudata</taxon>
        <taxon>Salamandroidea</taxon>
        <taxon>Salamandridae</taxon>
        <taxon>Pleurodelinae</taxon>
        <taxon>Pleurodeles</taxon>
    </lineage>
</organism>
<feature type="region of interest" description="Disordered" evidence="1">
    <location>
        <begin position="74"/>
        <end position="96"/>
    </location>
</feature>
<accession>A0AAV7M0X8</accession>
<feature type="compositionally biased region" description="Basic and acidic residues" evidence="1">
    <location>
        <begin position="77"/>
        <end position="94"/>
    </location>
</feature>
<evidence type="ECO:0000313" key="3">
    <source>
        <dbReference type="Proteomes" id="UP001066276"/>
    </source>
</evidence>
<dbReference type="AlphaFoldDB" id="A0AAV7M0X8"/>
<feature type="compositionally biased region" description="Polar residues" evidence="1">
    <location>
        <begin position="126"/>
        <end position="139"/>
    </location>
</feature>
<name>A0AAV7M0X8_PLEWA</name>